<organism evidence="1 2">
    <name type="scientific">Populus trichocarpa</name>
    <name type="common">Western balsam poplar</name>
    <name type="synonym">Populus balsamifera subsp. trichocarpa</name>
    <dbReference type="NCBI Taxonomy" id="3694"/>
    <lineage>
        <taxon>Eukaryota</taxon>
        <taxon>Viridiplantae</taxon>
        <taxon>Streptophyta</taxon>
        <taxon>Embryophyta</taxon>
        <taxon>Tracheophyta</taxon>
        <taxon>Spermatophyta</taxon>
        <taxon>Magnoliopsida</taxon>
        <taxon>eudicotyledons</taxon>
        <taxon>Gunneridae</taxon>
        <taxon>Pentapetalae</taxon>
        <taxon>rosids</taxon>
        <taxon>fabids</taxon>
        <taxon>Malpighiales</taxon>
        <taxon>Salicaceae</taxon>
        <taxon>Saliceae</taxon>
        <taxon>Populus</taxon>
    </lineage>
</organism>
<dbReference type="EMBL" id="CM009295">
    <property type="protein sequence ID" value="RQO91517.1"/>
    <property type="molecule type" value="Genomic_DNA"/>
</dbReference>
<accession>A0A3N7F267</accession>
<name>A0A3N7F267_POPTR</name>
<keyword evidence="2" id="KW-1185">Reference proteome</keyword>
<evidence type="ECO:0000313" key="1">
    <source>
        <dbReference type="EMBL" id="RQO91517.1"/>
    </source>
</evidence>
<gene>
    <name evidence="1" type="ORF">POPTR_006G098601</name>
</gene>
<dbReference type="Proteomes" id="UP000006729">
    <property type="component" value="Chromosome 6"/>
</dbReference>
<evidence type="ECO:0000313" key="2">
    <source>
        <dbReference type="Proteomes" id="UP000006729"/>
    </source>
</evidence>
<dbReference type="AlphaFoldDB" id="A0A3N7F267"/>
<proteinExistence type="predicted"/>
<reference evidence="1 2" key="1">
    <citation type="journal article" date="2006" name="Science">
        <title>The genome of black cottonwood, Populus trichocarpa (Torr. &amp; Gray).</title>
        <authorList>
            <person name="Tuskan G.A."/>
            <person name="Difazio S."/>
            <person name="Jansson S."/>
            <person name="Bohlmann J."/>
            <person name="Grigoriev I."/>
            <person name="Hellsten U."/>
            <person name="Putnam N."/>
            <person name="Ralph S."/>
            <person name="Rombauts S."/>
            <person name="Salamov A."/>
            <person name="Schein J."/>
            <person name="Sterck L."/>
            <person name="Aerts A."/>
            <person name="Bhalerao R.R."/>
            <person name="Bhalerao R.P."/>
            <person name="Blaudez D."/>
            <person name="Boerjan W."/>
            <person name="Brun A."/>
            <person name="Brunner A."/>
            <person name="Busov V."/>
            <person name="Campbell M."/>
            <person name="Carlson J."/>
            <person name="Chalot M."/>
            <person name="Chapman J."/>
            <person name="Chen G.L."/>
            <person name="Cooper D."/>
            <person name="Coutinho P.M."/>
            <person name="Couturier J."/>
            <person name="Covert S."/>
            <person name="Cronk Q."/>
            <person name="Cunningham R."/>
            <person name="Davis J."/>
            <person name="Degroeve S."/>
            <person name="Dejardin A."/>
            <person name="Depamphilis C."/>
            <person name="Detter J."/>
            <person name="Dirks B."/>
            <person name="Dubchak I."/>
            <person name="Duplessis S."/>
            <person name="Ehlting J."/>
            <person name="Ellis B."/>
            <person name="Gendler K."/>
            <person name="Goodstein D."/>
            <person name="Gribskov M."/>
            <person name="Grimwood J."/>
            <person name="Groover A."/>
            <person name="Gunter L."/>
            <person name="Hamberger B."/>
            <person name="Heinze B."/>
            <person name="Helariutta Y."/>
            <person name="Henrissat B."/>
            <person name="Holligan D."/>
            <person name="Holt R."/>
            <person name="Huang W."/>
            <person name="Islam-Faridi N."/>
            <person name="Jones S."/>
            <person name="Jones-Rhoades M."/>
            <person name="Jorgensen R."/>
            <person name="Joshi C."/>
            <person name="Kangasjarvi J."/>
            <person name="Karlsson J."/>
            <person name="Kelleher C."/>
            <person name="Kirkpatrick R."/>
            <person name="Kirst M."/>
            <person name="Kohler A."/>
            <person name="Kalluri U."/>
            <person name="Larimer F."/>
            <person name="Leebens-Mack J."/>
            <person name="Leple J.C."/>
            <person name="Locascio P."/>
            <person name="Lou Y."/>
            <person name="Lucas S."/>
            <person name="Martin F."/>
            <person name="Montanini B."/>
            <person name="Napoli C."/>
            <person name="Nelson D.R."/>
            <person name="Nelson C."/>
            <person name="Nieminen K."/>
            <person name="Nilsson O."/>
            <person name="Pereda V."/>
            <person name="Peter G."/>
            <person name="Philippe R."/>
            <person name="Pilate G."/>
            <person name="Poliakov A."/>
            <person name="Razumovskaya J."/>
            <person name="Richardson P."/>
            <person name="Rinaldi C."/>
            <person name="Ritland K."/>
            <person name="Rouze P."/>
            <person name="Ryaboy D."/>
            <person name="Schmutz J."/>
            <person name="Schrader J."/>
            <person name="Segerman B."/>
            <person name="Shin H."/>
            <person name="Siddiqui A."/>
            <person name="Sterky F."/>
            <person name="Terry A."/>
            <person name="Tsai C.J."/>
            <person name="Uberbacher E."/>
            <person name="Unneberg P."/>
            <person name="Vahala J."/>
            <person name="Wall K."/>
            <person name="Wessler S."/>
            <person name="Yang G."/>
            <person name="Yin T."/>
            <person name="Douglas C."/>
            <person name="Marra M."/>
            <person name="Sandberg G."/>
            <person name="Van de Peer Y."/>
            <person name="Rokhsar D."/>
        </authorList>
    </citation>
    <scope>NUCLEOTIDE SEQUENCE [LARGE SCALE GENOMIC DNA]</scope>
    <source>
        <strain evidence="2">cv. Nisqually</strain>
    </source>
</reference>
<protein>
    <submittedName>
        <fullName evidence="1">Uncharacterized protein</fullName>
    </submittedName>
</protein>
<dbReference type="InParanoid" id="A0A3N7F267"/>
<sequence>MFTLSKRLSLVSPIQTPFFLLFQVFSLNPPIPSQQQQK</sequence>